<accession>A0A0G4HVB5</accession>
<evidence type="ECO:0000256" key="1">
    <source>
        <dbReference type="SAM" id="MobiDB-lite"/>
    </source>
</evidence>
<dbReference type="InterPro" id="IPR013783">
    <property type="entry name" value="Ig-like_fold"/>
</dbReference>
<gene>
    <name evidence="3" type="ORF">Cvel_32203</name>
</gene>
<dbReference type="EMBL" id="CDMZ01004024">
    <property type="protein sequence ID" value="CEM48408.1"/>
    <property type="molecule type" value="Genomic_DNA"/>
</dbReference>
<dbReference type="Gene3D" id="2.60.40.10">
    <property type="entry name" value="Immunoglobulins"/>
    <property type="match status" value="1"/>
</dbReference>
<dbReference type="GO" id="GO:2001070">
    <property type="term" value="F:starch binding"/>
    <property type="evidence" value="ECO:0007669"/>
    <property type="project" value="InterPro"/>
</dbReference>
<feature type="region of interest" description="Disordered" evidence="1">
    <location>
        <begin position="244"/>
        <end position="278"/>
    </location>
</feature>
<dbReference type="VEuPathDB" id="CryptoDB:Cvel_32203"/>
<evidence type="ECO:0000259" key="2">
    <source>
        <dbReference type="SMART" id="SM01065"/>
    </source>
</evidence>
<dbReference type="InterPro" id="IPR013784">
    <property type="entry name" value="Carb-bd-like_fold"/>
</dbReference>
<dbReference type="SUPFAM" id="SSF49452">
    <property type="entry name" value="Starch-binding domain-like"/>
    <property type="match status" value="1"/>
</dbReference>
<dbReference type="AlphaFoldDB" id="A0A0G4HVB5"/>
<proteinExistence type="predicted"/>
<feature type="compositionally biased region" description="Basic and acidic residues" evidence="1">
    <location>
        <begin position="393"/>
        <end position="407"/>
    </location>
</feature>
<feature type="region of interest" description="Disordered" evidence="1">
    <location>
        <begin position="313"/>
        <end position="335"/>
    </location>
</feature>
<sequence length="649" mass="70020">MKGGVAFVAFCPEVREDQRVVVVGDCPELGGWELGDAVCMRPAPCGRPWWVSSEVEVNLSGCTMGASGGLAGGVETERGVERVKVSELKFRLVAIPNDGDVAQLPDSPNFVCLEPLRGGDFRIVRLVGAPPPADCSSVGERGDNSISIGEGGGGEQQQTTEVVGIAVEWGVPESVQLAPLPGPTNGQTEHSQREIVNEHSGVSVPQSESACVTSSVGVGEGESEMFGSTNDTLAVSAFSSQSAVEVRGSDRQRGMGRGDNRMGEIGRQNQRVKESEKNLDCSETVAGIVTDSRILPSHLSSSIHLPSHECTLTQRQEEEGQQTRGLPLKRRRSESAVSQVEADVCDGVSGCCSHRRDVASQGGGMDGDCLREEKQRRLSVSATASDSAPLFSKPERGRGGQDAGEKEVVCENRRRGGREGEEMKRNRHGQILCLHGRVRSKCKGCGGKSVCQHGRKRSQCKECGGASICEHGRRRAECKECGGGNICEHGRQRNKCKDCGGKSICEHGRERCKCKDCGGASICEHGRERSFCKECGGKSICEHGRIRSQCKECKGGSICEHGRRRWQCKECKGGGICEHGRRRSQCKECGGKNIFEHGRRRWQCKECGGGSICEHGRECYYCKECGGNGICAHKKGRRCCRECNAHYAS</sequence>
<organism evidence="3">
    <name type="scientific">Chromera velia CCMP2878</name>
    <dbReference type="NCBI Taxonomy" id="1169474"/>
    <lineage>
        <taxon>Eukaryota</taxon>
        <taxon>Sar</taxon>
        <taxon>Alveolata</taxon>
        <taxon>Colpodellida</taxon>
        <taxon>Chromeraceae</taxon>
        <taxon>Chromera</taxon>
    </lineage>
</organism>
<dbReference type="InterPro" id="IPR002044">
    <property type="entry name" value="CBM20"/>
</dbReference>
<protein>
    <recommendedName>
        <fullName evidence="2">CBM20 domain-containing protein</fullName>
    </recommendedName>
</protein>
<dbReference type="SMART" id="SM01065">
    <property type="entry name" value="CBM_2"/>
    <property type="match status" value="1"/>
</dbReference>
<reference evidence="3" key="1">
    <citation type="submission" date="2014-11" db="EMBL/GenBank/DDBJ databases">
        <authorList>
            <person name="Otto D Thomas"/>
            <person name="Naeem Raeece"/>
        </authorList>
    </citation>
    <scope>NUCLEOTIDE SEQUENCE</scope>
</reference>
<feature type="region of interest" description="Disordered" evidence="1">
    <location>
        <begin position="380"/>
        <end position="407"/>
    </location>
</feature>
<feature type="domain" description="CBM20" evidence="2">
    <location>
        <begin position="2"/>
        <end position="124"/>
    </location>
</feature>
<evidence type="ECO:0000313" key="3">
    <source>
        <dbReference type="EMBL" id="CEM48408.1"/>
    </source>
</evidence>
<dbReference type="PhylomeDB" id="A0A0G4HVB5"/>
<name>A0A0G4HVB5_9ALVE</name>
<feature type="compositionally biased region" description="Basic and acidic residues" evidence="1">
    <location>
        <begin position="247"/>
        <end position="264"/>
    </location>
</feature>